<evidence type="ECO:0000313" key="2">
    <source>
        <dbReference type="EMBL" id="NKQ54326.1"/>
    </source>
</evidence>
<keyword evidence="3" id="KW-1185">Reference proteome</keyword>
<evidence type="ECO:0000313" key="3">
    <source>
        <dbReference type="Proteomes" id="UP000715441"/>
    </source>
</evidence>
<dbReference type="InterPro" id="IPR036291">
    <property type="entry name" value="NAD(P)-bd_dom_sf"/>
</dbReference>
<organism evidence="2 3">
    <name type="scientific">Amycolatopsis acididurans</name>
    <dbReference type="NCBI Taxonomy" id="2724524"/>
    <lineage>
        <taxon>Bacteria</taxon>
        <taxon>Bacillati</taxon>
        <taxon>Actinomycetota</taxon>
        <taxon>Actinomycetes</taxon>
        <taxon>Pseudonocardiales</taxon>
        <taxon>Pseudonocardiaceae</taxon>
        <taxon>Amycolatopsis</taxon>
    </lineage>
</organism>
<gene>
    <name evidence="2" type="ORF">HFP15_15680</name>
</gene>
<comment type="caution">
    <text evidence="2">The sequence shown here is derived from an EMBL/GenBank/DDBJ whole genome shotgun (WGS) entry which is preliminary data.</text>
</comment>
<dbReference type="Proteomes" id="UP000715441">
    <property type="component" value="Unassembled WGS sequence"/>
</dbReference>
<dbReference type="PANTHER" id="PTHR15020">
    <property type="entry name" value="FLAVIN REDUCTASE-RELATED"/>
    <property type="match status" value="1"/>
</dbReference>
<feature type="domain" description="NAD(P)-binding" evidence="1">
    <location>
        <begin position="7"/>
        <end position="176"/>
    </location>
</feature>
<dbReference type="Gene3D" id="3.40.50.720">
    <property type="entry name" value="NAD(P)-binding Rossmann-like Domain"/>
    <property type="match status" value="1"/>
</dbReference>
<name>A0ABX1J4N6_9PSEU</name>
<dbReference type="EMBL" id="JAAXLS010000009">
    <property type="protein sequence ID" value="NKQ54326.1"/>
    <property type="molecule type" value="Genomic_DNA"/>
</dbReference>
<dbReference type="RefSeq" id="WP_168516135.1">
    <property type="nucleotide sequence ID" value="NZ_JAAXLS010000009.1"/>
</dbReference>
<reference evidence="2 3" key="1">
    <citation type="submission" date="2020-04" db="EMBL/GenBank/DDBJ databases">
        <title>Novel species.</title>
        <authorList>
            <person name="Teo W.F.A."/>
            <person name="Lipun K."/>
            <person name="Srisuk N."/>
            <person name="Duangmal K."/>
        </authorList>
    </citation>
    <scope>NUCLEOTIDE SEQUENCE [LARGE SCALE GENOMIC DNA]</scope>
    <source>
        <strain evidence="2 3">K13G38</strain>
    </source>
</reference>
<dbReference type="InterPro" id="IPR016040">
    <property type="entry name" value="NAD(P)-bd_dom"/>
</dbReference>
<evidence type="ECO:0000259" key="1">
    <source>
        <dbReference type="Pfam" id="PF13460"/>
    </source>
</evidence>
<proteinExistence type="predicted"/>
<dbReference type="PANTHER" id="PTHR15020:SF11">
    <property type="entry name" value="OS06G0360300 PROTEIN"/>
    <property type="match status" value="1"/>
</dbReference>
<protein>
    <submittedName>
        <fullName evidence="2">NAD(P)H-binding protein</fullName>
    </submittedName>
</protein>
<dbReference type="SUPFAM" id="SSF51735">
    <property type="entry name" value="NAD(P)-binding Rossmann-fold domains"/>
    <property type="match status" value="1"/>
</dbReference>
<accession>A0ABX1J4N6</accession>
<sequence>MKVAVMGATGTAGSKVVRRLKAKGADIVEVSRSNGVDLVSGDGLAAAVKGADAVIDASNAFPSGDSMDWGEALTAATRNVTKACAVQHVNRLVFLSISGVENPAFDDFPYYVAKREQEKIVRDSGLDATIVKSTQWFEFSANPAAVTFHDDRIEVQDWLVQPIAADTVADVLVHEAMQPSGGSTVVITGPERIRLPELTARRQAALGDGRTVQTIAPPLEALSKGALVAPPEAEVLGPGVDAWLASLK</sequence>
<dbReference type="Pfam" id="PF13460">
    <property type="entry name" value="NAD_binding_10"/>
    <property type="match status" value="1"/>
</dbReference>